<accession>A0ABM8IY49</accession>
<proteinExistence type="predicted"/>
<name>A0ABM8IY49_9CREN</name>
<reference evidence="1 2" key="1">
    <citation type="submission" date="2023-09" db="EMBL/GenBank/DDBJ databases">
        <title>Pyrofollis japonicus gen. nov. sp. nov., a novel member of the family Pyrodictiaceae isolated from the Iheya North hydrothermal field.</title>
        <authorList>
            <person name="Miyazaki U."/>
            <person name="Sanari M."/>
            <person name="Tame A."/>
            <person name="Kitajima M."/>
            <person name="Okamoto A."/>
            <person name="Sawayama S."/>
            <person name="Miyazaki J."/>
            <person name="Takai K."/>
            <person name="Nakagawa S."/>
        </authorList>
    </citation>
    <scope>NUCLEOTIDE SEQUENCE [LARGE SCALE GENOMIC DNA]</scope>
    <source>
        <strain evidence="1 2">AV2</strain>
    </source>
</reference>
<sequence>MYVRVEGDCGLLEELLGRVWGGAAAGDPLEALLGVLAEKALRCSIRLAVGELSLEVGDHGSGRVFRVTARGAPVDALLRVKSVCGRRAW</sequence>
<protein>
    <submittedName>
        <fullName evidence="1">Uncharacterized protein</fullName>
    </submittedName>
</protein>
<dbReference type="Proteomes" id="UP001341135">
    <property type="component" value="Chromosome"/>
</dbReference>
<dbReference type="EMBL" id="AP028907">
    <property type="protein sequence ID" value="BES81552.1"/>
    <property type="molecule type" value="Genomic_DNA"/>
</dbReference>
<keyword evidence="2" id="KW-1185">Reference proteome</keyword>
<gene>
    <name evidence="1" type="ORF">PABY_11190</name>
</gene>
<evidence type="ECO:0000313" key="2">
    <source>
        <dbReference type="Proteomes" id="UP001341135"/>
    </source>
</evidence>
<evidence type="ECO:0000313" key="1">
    <source>
        <dbReference type="EMBL" id="BES81552.1"/>
    </source>
</evidence>
<dbReference type="RefSeq" id="WP_338252728.1">
    <property type="nucleotide sequence ID" value="NZ_AP028907.1"/>
</dbReference>
<dbReference type="GeneID" id="89289138"/>
<organism evidence="1 2">
    <name type="scientific">Pyrodictium abyssi</name>
    <dbReference type="NCBI Taxonomy" id="54256"/>
    <lineage>
        <taxon>Archaea</taxon>
        <taxon>Thermoproteota</taxon>
        <taxon>Thermoprotei</taxon>
        <taxon>Desulfurococcales</taxon>
        <taxon>Pyrodictiaceae</taxon>
        <taxon>Pyrodictium</taxon>
    </lineage>
</organism>